<organism evidence="1">
    <name type="scientific">hydrothermal vent metagenome</name>
    <dbReference type="NCBI Taxonomy" id="652676"/>
    <lineage>
        <taxon>unclassified sequences</taxon>
        <taxon>metagenomes</taxon>
        <taxon>ecological metagenomes</taxon>
    </lineage>
</organism>
<reference evidence="1" key="1">
    <citation type="submission" date="2018-06" db="EMBL/GenBank/DDBJ databases">
        <authorList>
            <person name="Zhirakovskaya E."/>
        </authorList>
    </citation>
    <scope>NUCLEOTIDE SEQUENCE</scope>
</reference>
<dbReference type="AlphaFoldDB" id="A0A3B0XME7"/>
<evidence type="ECO:0000313" key="1">
    <source>
        <dbReference type="EMBL" id="VAW68741.1"/>
    </source>
</evidence>
<gene>
    <name evidence="1" type="ORF">MNBD_GAMMA10-748</name>
</gene>
<evidence type="ECO:0008006" key="2">
    <source>
        <dbReference type="Google" id="ProtNLM"/>
    </source>
</evidence>
<dbReference type="InterPro" id="IPR021457">
    <property type="entry name" value="DUF3108"/>
</dbReference>
<accession>A0A3B0XME7</accession>
<dbReference type="EMBL" id="UOFJ01000362">
    <property type="protein sequence ID" value="VAW68741.1"/>
    <property type="molecule type" value="Genomic_DNA"/>
</dbReference>
<sequence>MSQPLKQSGKLLTAILLSLLSFSLFAAHPALLPAHQSRYSVHAYGSHVGELHNRLEITEQQINYTSSITATGLASMFLGKKATESSVLNTTPGQHSKYPLQQSYNLYRGKKHKKNQHMTFSKVKAGGFQIDGKYKKKNYSLSTPIALWSRHVIPLLMSRDLQLDANTTHATLHITDKGNINTYTYTLEKSANIKFNGENFPVLKFMIQKQGSNRMSYVWLSKAHYYLPLKIEQYKKGELKGHMQLKNISFTHKATKND</sequence>
<protein>
    <recommendedName>
        <fullName evidence="2">DUF3108 domain-containing protein</fullName>
    </recommendedName>
</protein>
<dbReference type="Pfam" id="PF11306">
    <property type="entry name" value="DUF3108"/>
    <property type="match status" value="1"/>
</dbReference>
<name>A0A3B0XME7_9ZZZZ</name>
<proteinExistence type="predicted"/>